<protein>
    <submittedName>
        <fullName evidence="2">Uncharacterized protein</fullName>
    </submittedName>
</protein>
<dbReference type="WBParaSite" id="ES5_v2.g15875.t1">
    <property type="protein sequence ID" value="ES5_v2.g15875.t1"/>
    <property type="gene ID" value="ES5_v2.g15875"/>
</dbReference>
<sequence>MNENGFLTFTAAYNFRQKCYEFCQNHGIFYLFTSPNVIHASVALSLTQTSLNIGEQVLILSQNLQGLLIGLMVIREASQFRIIYEFKMYSTLLNEQSKVTVLGNPKPKKIILVRQNTDPIGFMDGLCFFFRRDNAFVLSPLPINWCHAIADTVAHMMEEKFYQFKVAFPCPNNYFVCKDKVPLFQSTPLFQNIYFEAIPFEKSHIIAVDSTKYVSLIAKASATVSYDELIKDIPLLKFKSKTVKVTLKVDVNSFYDFKVEAVEEEKAPVEKLSYFVAFENEKQQSASKKPQIWFTQDHYYILDGQSKINDAEKFPLYISFAEEKPAVGHAAKEMYSKKPDFVVFDIIKLCSNSSSNVMGPKLTFTNENELLMVTVKTFKGERQASADFLLAMIIKDALNKIQQNLNKNMEEIKIGFDGFIADENLKQNFVKAAERLKIKIAF</sequence>
<organism evidence="1 2">
    <name type="scientific">Panagrolaimus sp. ES5</name>
    <dbReference type="NCBI Taxonomy" id="591445"/>
    <lineage>
        <taxon>Eukaryota</taxon>
        <taxon>Metazoa</taxon>
        <taxon>Ecdysozoa</taxon>
        <taxon>Nematoda</taxon>
        <taxon>Chromadorea</taxon>
        <taxon>Rhabditida</taxon>
        <taxon>Tylenchina</taxon>
        <taxon>Panagrolaimomorpha</taxon>
        <taxon>Panagrolaimoidea</taxon>
        <taxon>Panagrolaimidae</taxon>
        <taxon>Panagrolaimus</taxon>
    </lineage>
</organism>
<dbReference type="Proteomes" id="UP000887579">
    <property type="component" value="Unplaced"/>
</dbReference>
<evidence type="ECO:0000313" key="2">
    <source>
        <dbReference type="WBParaSite" id="ES5_v2.g15875.t1"/>
    </source>
</evidence>
<proteinExistence type="predicted"/>
<name>A0AC34FES3_9BILA</name>
<evidence type="ECO:0000313" key="1">
    <source>
        <dbReference type="Proteomes" id="UP000887579"/>
    </source>
</evidence>
<reference evidence="2" key="1">
    <citation type="submission" date="2022-11" db="UniProtKB">
        <authorList>
            <consortium name="WormBaseParasite"/>
        </authorList>
    </citation>
    <scope>IDENTIFICATION</scope>
</reference>
<accession>A0AC34FES3</accession>